<dbReference type="InterPro" id="IPR000560">
    <property type="entry name" value="His_Pase_clade-2"/>
</dbReference>
<keyword evidence="4" id="KW-0732">Signal</keyword>
<dbReference type="EMBL" id="MUJZ01053582">
    <property type="protein sequence ID" value="OTF73002.1"/>
    <property type="molecule type" value="Genomic_DNA"/>
</dbReference>
<keyword evidence="5" id="KW-0378">Hydrolase</keyword>
<dbReference type="InterPro" id="IPR050645">
    <property type="entry name" value="Histidine_acid_phosphatase"/>
</dbReference>
<evidence type="ECO:0000256" key="5">
    <source>
        <dbReference type="ARBA" id="ARBA00022801"/>
    </source>
</evidence>
<organism evidence="8 9">
    <name type="scientific">Euroglyphus maynei</name>
    <name type="common">Mayne's house dust mite</name>
    <dbReference type="NCBI Taxonomy" id="6958"/>
    <lineage>
        <taxon>Eukaryota</taxon>
        <taxon>Metazoa</taxon>
        <taxon>Ecdysozoa</taxon>
        <taxon>Arthropoda</taxon>
        <taxon>Chelicerata</taxon>
        <taxon>Arachnida</taxon>
        <taxon>Acari</taxon>
        <taxon>Acariformes</taxon>
        <taxon>Sarcoptiformes</taxon>
        <taxon>Astigmata</taxon>
        <taxon>Psoroptidia</taxon>
        <taxon>Analgoidea</taxon>
        <taxon>Pyroglyphidae</taxon>
        <taxon>Pyroglyphinae</taxon>
        <taxon>Euroglyphus</taxon>
    </lineage>
</organism>
<comment type="caution">
    <text evidence="8">The sequence shown here is derived from an EMBL/GenBank/DDBJ whole genome shotgun (WGS) entry which is preliminary data.</text>
</comment>
<evidence type="ECO:0000256" key="4">
    <source>
        <dbReference type="ARBA" id="ARBA00022729"/>
    </source>
</evidence>
<proteinExistence type="inferred from homology"/>
<evidence type="ECO:0000256" key="3">
    <source>
        <dbReference type="ARBA" id="ARBA00012646"/>
    </source>
</evidence>
<dbReference type="PANTHER" id="PTHR11567:SF211">
    <property type="entry name" value="PROSTATIC ACID PHOSPHATASE"/>
    <property type="match status" value="1"/>
</dbReference>
<protein>
    <recommendedName>
        <fullName evidence="3">acid phosphatase</fullName>
        <ecNumber evidence="3">3.1.3.2</ecNumber>
    </recommendedName>
</protein>
<comment type="similarity">
    <text evidence="2">Belongs to the histidine acid phosphatase family.</text>
</comment>
<accession>A0A1Y3AWX9</accession>
<evidence type="ECO:0000313" key="8">
    <source>
        <dbReference type="EMBL" id="OTF73002.1"/>
    </source>
</evidence>
<name>A0A1Y3AWX9_EURMA</name>
<dbReference type="SUPFAM" id="SSF53254">
    <property type="entry name" value="Phosphoglycerate mutase-like"/>
    <property type="match status" value="1"/>
</dbReference>
<evidence type="ECO:0000256" key="2">
    <source>
        <dbReference type="ARBA" id="ARBA00005375"/>
    </source>
</evidence>
<dbReference type="Gene3D" id="3.40.50.1240">
    <property type="entry name" value="Phosphoglycerate mutase-like"/>
    <property type="match status" value="1"/>
</dbReference>
<dbReference type="Proteomes" id="UP000194236">
    <property type="component" value="Unassembled WGS sequence"/>
</dbReference>
<keyword evidence="7" id="KW-0325">Glycoprotein</keyword>
<comment type="catalytic activity">
    <reaction evidence="1">
        <text>a phosphate monoester + H2O = an alcohol + phosphate</text>
        <dbReference type="Rhea" id="RHEA:15017"/>
        <dbReference type="ChEBI" id="CHEBI:15377"/>
        <dbReference type="ChEBI" id="CHEBI:30879"/>
        <dbReference type="ChEBI" id="CHEBI:43474"/>
        <dbReference type="ChEBI" id="CHEBI:67140"/>
        <dbReference type="EC" id="3.1.3.2"/>
    </reaction>
</comment>
<evidence type="ECO:0000256" key="7">
    <source>
        <dbReference type="ARBA" id="ARBA00023180"/>
    </source>
</evidence>
<gene>
    <name evidence="8" type="ORF">BLA29_012266</name>
</gene>
<dbReference type="EC" id="3.1.3.2" evidence="3"/>
<dbReference type="GO" id="GO:0003993">
    <property type="term" value="F:acid phosphatase activity"/>
    <property type="evidence" value="ECO:0007669"/>
    <property type="project" value="UniProtKB-EC"/>
</dbReference>
<evidence type="ECO:0000256" key="1">
    <source>
        <dbReference type="ARBA" id="ARBA00000032"/>
    </source>
</evidence>
<sequence length="131" mass="15311">MFGEIFQQLNVHFGNDSSQSKNNLHQIYIYSTHDEWLAQFLSAMKVYNNIPPSFGATVMLEVYQHSPNDEPYFKGFYLNATETQHAYPLQFPDCTEPCTLSKFHQSIKDLIIEDPEKLLKHECYIDIKKCL</sequence>
<evidence type="ECO:0000313" key="9">
    <source>
        <dbReference type="Proteomes" id="UP000194236"/>
    </source>
</evidence>
<dbReference type="InterPro" id="IPR029033">
    <property type="entry name" value="His_PPase_superfam"/>
</dbReference>
<evidence type="ECO:0000256" key="6">
    <source>
        <dbReference type="ARBA" id="ARBA00023157"/>
    </source>
</evidence>
<dbReference type="Pfam" id="PF00328">
    <property type="entry name" value="His_Phos_2"/>
    <property type="match status" value="1"/>
</dbReference>
<keyword evidence="9" id="KW-1185">Reference proteome</keyword>
<dbReference type="PANTHER" id="PTHR11567">
    <property type="entry name" value="ACID PHOSPHATASE-RELATED"/>
    <property type="match status" value="1"/>
</dbReference>
<dbReference type="OrthoDB" id="6418769at2759"/>
<dbReference type="AlphaFoldDB" id="A0A1Y3AWX9"/>
<keyword evidence="6" id="KW-1015">Disulfide bond</keyword>
<reference evidence="8 9" key="1">
    <citation type="submission" date="2017-03" db="EMBL/GenBank/DDBJ databases">
        <title>Genome Survey of Euroglyphus maynei.</title>
        <authorList>
            <person name="Arlian L.G."/>
            <person name="Morgan M.S."/>
            <person name="Rider S.D."/>
        </authorList>
    </citation>
    <scope>NUCLEOTIDE SEQUENCE [LARGE SCALE GENOMIC DNA]</scope>
    <source>
        <strain evidence="8">Arlian Lab</strain>
        <tissue evidence="8">Whole body</tissue>
    </source>
</reference>